<reference evidence="2" key="1">
    <citation type="submission" date="2021-02" db="EMBL/GenBank/DDBJ databases">
        <authorList>
            <person name="Bekaert M."/>
        </authorList>
    </citation>
    <scope>NUCLEOTIDE SEQUENCE</scope>
    <source>
        <strain evidence="2">IoA-00</strain>
    </source>
</reference>
<protein>
    <submittedName>
        <fullName evidence="2">(salmon louse) hypothetical protein</fullName>
    </submittedName>
</protein>
<feature type="compositionally biased region" description="Basic and acidic residues" evidence="1">
    <location>
        <begin position="56"/>
        <end position="68"/>
    </location>
</feature>
<name>A0A7R8D168_LEPSM</name>
<feature type="region of interest" description="Disordered" evidence="1">
    <location>
        <begin position="45"/>
        <end position="68"/>
    </location>
</feature>
<evidence type="ECO:0000256" key="1">
    <source>
        <dbReference type="SAM" id="MobiDB-lite"/>
    </source>
</evidence>
<accession>A0A7R8D168</accession>
<evidence type="ECO:0000313" key="3">
    <source>
        <dbReference type="Proteomes" id="UP000675881"/>
    </source>
</evidence>
<sequence length="174" mass="20439">MNKEKKENKIRCSSRKIRKQRDQNVCGGYTWKDYKENEVEIIIVDKETNNGTEDNSNNKETENPKDGQLREYWKMVLRKRTNSTLKAKKITKRGWESPVEEIKKQSRETSVHTSEGGNECLTLKTQNLSYDLDRWVLMKTAQTSRVFSPIRFGNILSIGGRCFFPHPYGRKKFN</sequence>
<keyword evidence="3" id="KW-1185">Reference proteome</keyword>
<dbReference type="EMBL" id="HG994586">
    <property type="protein sequence ID" value="CAF2992453.1"/>
    <property type="molecule type" value="Genomic_DNA"/>
</dbReference>
<dbReference type="Proteomes" id="UP000675881">
    <property type="component" value="Chromosome 7"/>
</dbReference>
<gene>
    <name evidence="2" type="ORF">LSAA_12847</name>
</gene>
<feature type="compositionally biased region" description="Basic and acidic residues" evidence="1">
    <location>
        <begin position="1"/>
        <end position="10"/>
    </location>
</feature>
<proteinExistence type="predicted"/>
<feature type="region of interest" description="Disordered" evidence="1">
    <location>
        <begin position="1"/>
        <end position="21"/>
    </location>
</feature>
<dbReference type="AlphaFoldDB" id="A0A7R8D168"/>
<evidence type="ECO:0000313" key="2">
    <source>
        <dbReference type="EMBL" id="CAF2992453.1"/>
    </source>
</evidence>
<organism evidence="2 3">
    <name type="scientific">Lepeophtheirus salmonis</name>
    <name type="common">Salmon louse</name>
    <name type="synonym">Caligus salmonis</name>
    <dbReference type="NCBI Taxonomy" id="72036"/>
    <lineage>
        <taxon>Eukaryota</taxon>
        <taxon>Metazoa</taxon>
        <taxon>Ecdysozoa</taxon>
        <taxon>Arthropoda</taxon>
        <taxon>Crustacea</taxon>
        <taxon>Multicrustacea</taxon>
        <taxon>Hexanauplia</taxon>
        <taxon>Copepoda</taxon>
        <taxon>Siphonostomatoida</taxon>
        <taxon>Caligidae</taxon>
        <taxon>Lepeophtheirus</taxon>
    </lineage>
</organism>